<name>A0A0A9CDG4_ARUDO</name>
<reference evidence="1" key="2">
    <citation type="journal article" date="2015" name="Data Brief">
        <title>Shoot transcriptome of the giant reed, Arundo donax.</title>
        <authorList>
            <person name="Barrero R.A."/>
            <person name="Guerrero F.D."/>
            <person name="Moolhuijzen P."/>
            <person name="Goolsby J.A."/>
            <person name="Tidwell J."/>
            <person name="Bellgard S.E."/>
            <person name="Bellgard M.I."/>
        </authorList>
    </citation>
    <scope>NUCLEOTIDE SEQUENCE</scope>
    <source>
        <tissue evidence="1">Shoot tissue taken approximately 20 cm above the soil surface</tissue>
    </source>
</reference>
<organism evidence="1">
    <name type="scientific">Arundo donax</name>
    <name type="common">Giant reed</name>
    <name type="synonym">Donax arundinaceus</name>
    <dbReference type="NCBI Taxonomy" id="35708"/>
    <lineage>
        <taxon>Eukaryota</taxon>
        <taxon>Viridiplantae</taxon>
        <taxon>Streptophyta</taxon>
        <taxon>Embryophyta</taxon>
        <taxon>Tracheophyta</taxon>
        <taxon>Spermatophyta</taxon>
        <taxon>Magnoliopsida</taxon>
        <taxon>Liliopsida</taxon>
        <taxon>Poales</taxon>
        <taxon>Poaceae</taxon>
        <taxon>PACMAD clade</taxon>
        <taxon>Arundinoideae</taxon>
        <taxon>Arundineae</taxon>
        <taxon>Arundo</taxon>
    </lineage>
</organism>
<sequence length="41" mass="4898">MMDWTVMFYYPDDASKARSWLNYVLIFESPLSAARYLGSWD</sequence>
<evidence type="ECO:0000313" key="1">
    <source>
        <dbReference type="EMBL" id="JAD72493.1"/>
    </source>
</evidence>
<protein>
    <submittedName>
        <fullName evidence="1">Uncharacterized protein</fullName>
    </submittedName>
</protein>
<accession>A0A0A9CDG4</accession>
<proteinExistence type="predicted"/>
<reference evidence="1" key="1">
    <citation type="submission" date="2014-09" db="EMBL/GenBank/DDBJ databases">
        <authorList>
            <person name="Magalhaes I.L.F."/>
            <person name="Oliveira U."/>
            <person name="Santos F.R."/>
            <person name="Vidigal T.H.D.A."/>
            <person name="Brescovit A.D."/>
            <person name="Santos A.J."/>
        </authorList>
    </citation>
    <scope>NUCLEOTIDE SEQUENCE</scope>
    <source>
        <tissue evidence="1">Shoot tissue taken approximately 20 cm above the soil surface</tissue>
    </source>
</reference>
<dbReference type="AlphaFoldDB" id="A0A0A9CDG4"/>
<dbReference type="EMBL" id="GBRH01225402">
    <property type="protein sequence ID" value="JAD72493.1"/>
    <property type="molecule type" value="Transcribed_RNA"/>
</dbReference>